<dbReference type="PANTHER" id="PTHR43591">
    <property type="entry name" value="METHYLTRANSFERASE"/>
    <property type="match status" value="1"/>
</dbReference>
<dbReference type="PANTHER" id="PTHR43591:SF24">
    <property type="entry name" value="2-METHOXY-6-POLYPRENYL-1,4-BENZOQUINOL METHYLASE, MITOCHONDRIAL"/>
    <property type="match status" value="1"/>
</dbReference>
<keyword evidence="3" id="KW-1185">Reference proteome</keyword>
<comment type="caution">
    <text evidence="2">The sequence shown here is derived from an EMBL/GenBank/DDBJ whole genome shotgun (WGS) entry which is preliminary data.</text>
</comment>
<reference evidence="2 3" key="1">
    <citation type="submission" date="2023-08" db="EMBL/GenBank/DDBJ databases">
        <title>Annotated Genome Sequence of Vanrija albida AlHP1.</title>
        <authorList>
            <person name="Herzog R."/>
        </authorList>
    </citation>
    <scope>NUCLEOTIDE SEQUENCE [LARGE SCALE GENOMIC DNA]</scope>
    <source>
        <strain evidence="2 3">AlHP1</strain>
    </source>
</reference>
<dbReference type="SUPFAM" id="SSF53335">
    <property type="entry name" value="S-adenosyl-L-methionine-dependent methyltransferases"/>
    <property type="match status" value="1"/>
</dbReference>
<accession>A0ABR3PX18</accession>
<evidence type="ECO:0000259" key="1">
    <source>
        <dbReference type="Pfam" id="PF13649"/>
    </source>
</evidence>
<dbReference type="InterPro" id="IPR041698">
    <property type="entry name" value="Methyltransf_25"/>
</dbReference>
<dbReference type="Pfam" id="PF13649">
    <property type="entry name" value="Methyltransf_25"/>
    <property type="match status" value="1"/>
</dbReference>
<dbReference type="CDD" id="cd02440">
    <property type="entry name" value="AdoMet_MTases"/>
    <property type="match status" value="1"/>
</dbReference>
<sequence>MVGHTSHIYPFSDDAKEIARERCQHVLFTLLFGAEVLAPVALEHGGRVLDVGCGPGSWIEAVKSRYPATEATAVDYHPTYTPAPDSGITFTLGDVLEGLPFPDDHFDLVHHRAMILAIETDEWPRVIAELARVTKPGGWVQLTEAHLDIHARLGMTPRLRVWNEKVVRGTVLEIGADPDVAPKLAAHAAAAGLGGRVTRVAPAHLARSGAGEIGRLMAADFLAVIELLAPRIAGNDATPAQVMLWAESVLNEAEWHEVYFNFYATVAQKPGGGVVEGAAVGGS</sequence>
<dbReference type="RefSeq" id="XP_069206631.1">
    <property type="nucleotide sequence ID" value="XM_069356790.1"/>
</dbReference>
<name>A0ABR3PX18_9TREE</name>
<dbReference type="GeneID" id="95989436"/>
<dbReference type="InterPro" id="IPR029063">
    <property type="entry name" value="SAM-dependent_MTases_sf"/>
</dbReference>
<evidence type="ECO:0000313" key="2">
    <source>
        <dbReference type="EMBL" id="KAL1406687.1"/>
    </source>
</evidence>
<evidence type="ECO:0000313" key="3">
    <source>
        <dbReference type="Proteomes" id="UP001565368"/>
    </source>
</evidence>
<gene>
    <name evidence="2" type="ORF">Q8F55_008393</name>
</gene>
<dbReference type="Proteomes" id="UP001565368">
    <property type="component" value="Unassembled WGS sequence"/>
</dbReference>
<dbReference type="Gene3D" id="3.40.50.150">
    <property type="entry name" value="Vaccinia Virus protein VP39"/>
    <property type="match status" value="1"/>
</dbReference>
<proteinExistence type="predicted"/>
<organism evidence="2 3">
    <name type="scientific">Vanrija albida</name>
    <dbReference type="NCBI Taxonomy" id="181172"/>
    <lineage>
        <taxon>Eukaryota</taxon>
        <taxon>Fungi</taxon>
        <taxon>Dikarya</taxon>
        <taxon>Basidiomycota</taxon>
        <taxon>Agaricomycotina</taxon>
        <taxon>Tremellomycetes</taxon>
        <taxon>Trichosporonales</taxon>
        <taxon>Trichosporonaceae</taxon>
        <taxon>Vanrija</taxon>
    </lineage>
</organism>
<dbReference type="EMBL" id="JBBXJM010000006">
    <property type="protein sequence ID" value="KAL1406687.1"/>
    <property type="molecule type" value="Genomic_DNA"/>
</dbReference>
<protein>
    <recommendedName>
        <fullName evidence="1">Methyltransferase domain-containing protein</fullName>
    </recommendedName>
</protein>
<feature type="domain" description="Methyltransferase" evidence="1">
    <location>
        <begin position="48"/>
        <end position="138"/>
    </location>
</feature>